<accession>A0ACC0WV31</accession>
<sequence length="252" mass="28383">MVAKKDLPLLQPGGYAATIPTISTVSSSYSRVASEELIVPAPDSVNSVYYDVDAFSHMLVDFFTIDQKSIVWSSRAHRKMMTTLYAFVPLWPSPCSSQVPFCEAIAHAAGGYTAAPAVCFLAYHAITHLEVINCCHNLEIWLEEYFHGNEPILERQYVGFFPSRIDFWTAILGMLGSMLYVSLALMAYTENYGIVDVERKDLRLIVGYRVPFFAGSLLLLLSAYLAHVEVVHQWFHVDSRRLRLGSLVRLHI</sequence>
<dbReference type="EMBL" id="CM047580">
    <property type="protein sequence ID" value="KAI9921875.1"/>
    <property type="molecule type" value="Genomic_DNA"/>
</dbReference>
<dbReference type="Proteomes" id="UP001163321">
    <property type="component" value="Chromosome 1"/>
</dbReference>
<reference evidence="1 2" key="1">
    <citation type="journal article" date="2022" name="bioRxiv">
        <title>The genome of the oomycete Peronosclerospora sorghi, a cosmopolitan pathogen of maize and sorghum, is inflated with dispersed pseudogenes.</title>
        <authorList>
            <person name="Fletcher K."/>
            <person name="Martin F."/>
            <person name="Isakeit T."/>
            <person name="Cavanaugh K."/>
            <person name="Magill C."/>
            <person name="Michelmore R."/>
        </authorList>
    </citation>
    <scope>NUCLEOTIDE SEQUENCE [LARGE SCALE GENOMIC DNA]</scope>
    <source>
        <strain evidence="1">P6</strain>
    </source>
</reference>
<protein>
    <submittedName>
        <fullName evidence="1">Uncharacterized protein</fullName>
    </submittedName>
</protein>
<evidence type="ECO:0000313" key="2">
    <source>
        <dbReference type="Proteomes" id="UP001163321"/>
    </source>
</evidence>
<keyword evidence="2" id="KW-1185">Reference proteome</keyword>
<gene>
    <name evidence="1" type="ORF">PsorP6_002001</name>
</gene>
<comment type="caution">
    <text evidence="1">The sequence shown here is derived from an EMBL/GenBank/DDBJ whole genome shotgun (WGS) entry which is preliminary data.</text>
</comment>
<name>A0ACC0WV31_9STRA</name>
<proteinExistence type="predicted"/>
<evidence type="ECO:0000313" key="1">
    <source>
        <dbReference type="EMBL" id="KAI9921875.1"/>
    </source>
</evidence>
<organism evidence="1 2">
    <name type="scientific">Peronosclerospora sorghi</name>
    <dbReference type="NCBI Taxonomy" id="230839"/>
    <lineage>
        <taxon>Eukaryota</taxon>
        <taxon>Sar</taxon>
        <taxon>Stramenopiles</taxon>
        <taxon>Oomycota</taxon>
        <taxon>Peronosporomycetes</taxon>
        <taxon>Peronosporales</taxon>
        <taxon>Peronosporaceae</taxon>
        <taxon>Peronosclerospora</taxon>
    </lineage>
</organism>